<evidence type="ECO:0000313" key="2">
    <source>
        <dbReference type="Proteomes" id="UP000242915"/>
    </source>
</evidence>
<dbReference type="EMBL" id="FZOG01000004">
    <property type="protein sequence ID" value="SNS74721.1"/>
    <property type="molecule type" value="Genomic_DNA"/>
</dbReference>
<dbReference type="RefSeq" id="WP_089360520.1">
    <property type="nucleotide sequence ID" value="NZ_FZOG01000004.1"/>
</dbReference>
<keyword evidence="2" id="KW-1185">Reference proteome</keyword>
<protein>
    <submittedName>
        <fullName evidence="1">Uncharacterized protein</fullName>
    </submittedName>
</protein>
<reference evidence="2" key="1">
    <citation type="submission" date="2017-06" db="EMBL/GenBank/DDBJ databases">
        <authorList>
            <person name="Varghese N."/>
            <person name="Submissions S."/>
        </authorList>
    </citation>
    <scope>NUCLEOTIDE SEQUENCE [LARGE SCALE GENOMIC DNA]</scope>
    <source>
        <strain evidence="2">CIP 108523</strain>
    </source>
</reference>
<name>A0A239H0N1_9PSED</name>
<evidence type="ECO:0000313" key="1">
    <source>
        <dbReference type="EMBL" id="SNS74721.1"/>
    </source>
</evidence>
<gene>
    <name evidence="1" type="ORF">SAMN05216255_3230</name>
</gene>
<dbReference type="Pfam" id="PF20125">
    <property type="entry name" value="DUF6515"/>
    <property type="match status" value="1"/>
</dbReference>
<proteinExistence type="predicted"/>
<sequence length="135" mass="16340">MIKRFKWVEIGVLVLLGLSPLVQASPKHEQHRDRHPEVRVVKVERISPRISHQPVRYERVRFNQGDFYMRDGRWYKPTAGRYVRVAPPYGFTVRQLPRGAHQVWVRGVKYHRVADSYYRWQGKRGYYQVVRLPRW</sequence>
<dbReference type="InterPro" id="IPR045398">
    <property type="entry name" value="DUF6515"/>
</dbReference>
<organism evidence="1 2">
    <name type="scientific">Pseudomonas segetis</name>
    <dbReference type="NCBI Taxonomy" id="298908"/>
    <lineage>
        <taxon>Bacteria</taxon>
        <taxon>Pseudomonadati</taxon>
        <taxon>Pseudomonadota</taxon>
        <taxon>Gammaproteobacteria</taxon>
        <taxon>Pseudomonadales</taxon>
        <taxon>Pseudomonadaceae</taxon>
        <taxon>Pseudomonas</taxon>
    </lineage>
</organism>
<accession>A0A239H0N1</accession>
<dbReference type="Proteomes" id="UP000242915">
    <property type="component" value="Unassembled WGS sequence"/>
</dbReference>
<dbReference type="AlphaFoldDB" id="A0A239H0N1"/>